<dbReference type="EMBL" id="LAZR01008153">
    <property type="protein sequence ID" value="KKM80610.1"/>
    <property type="molecule type" value="Genomic_DNA"/>
</dbReference>
<reference evidence="2" key="1">
    <citation type="journal article" date="2015" name="Nature">
        <title>Complex archaea that bridge the gap between prokaryotes and eukaryotes.</title>
        <authorList>
            <person name="Spang A."/>
            <person name="Saw J.H."/>
            <person name="Jorgensen S.L."/>
            <person name="Zaremba-Niedzwiedzka K."/>
            <person name="Martijn J."/>
            <person name="Lind A.E."/>
            <person name="van Eijk R."/>
            <person name="Schleper C."/>
            <person name="Guy L."/>
            <person name="Ettema T.J."/>
        </authorList>
    </citation>
    <scope>NUCLEOTIDE SEQUENCE</scope>
</reference>
<dbReference type="InterPro" id="IPR006062">
    <property type="entry name" value="His_biosynth"/>
</dbReference>
<dbReference type="InterPro" id="IPR013785">
    <property type="entry name" value="Aldolase_TIM"/>
</dbReference>
<comment type="similarity">
    <text evidence="1">Belongs to the HisA/HisF family.</text>
</comment>
<dbReference type="InterPro" id="IPR044524">
    <property type="entry name" value="Isoase_HisA-like"/>
</dbReference>
<protein>
    <recommendedName>
        <fullName evidence="3">HisA/hisF family protein</fullName>
    </recommendedName>
</protein>
<evidence type="ECO:0000313" key="2">
    <source>
        <dbReference type="EMBL" id="KKM80610.1"/>
    </source>
</evidence>
<organism evidence="2">
    <name type="scientific">marine sediment metagenome</name>
    <dbReference type="NCBI Taxonomy" id="412755"/>
    <lineage>
        <taxon>unclassified sequences</taxon>
        <taxon>metagenomes</taxon>
        <taxon>ecological metagenomes</taxon>
    </lineage>
</organism>
<evidence type="ECO:0008006" key="3">
    <source>
        <dbReference type="Google" id="ProtNLM"/>
    </source>
</evidence>
<evidence type="ECO:0000256" key="1">
    <source>
        <dbReference type="ARBA" id="ARBA00009667"/>
    </source>
</evidence>
<name>A0A0F9MVD8_9ZZZZ</name>
<dbReference type="InterPro" id="IPR011060">
    <property type="entry name" value="RibuloseP-bd_barrel"/>
</dbReference>
<dbReference type="CDD" id="cd04723">
    <property type="entry name" value="HisA_HisF"/>
    <property type="match status" value="1"/>
</dbReference>
<dbReference type="GO" id="GO:0000105">
    <property type="term" value="P:L-histidine biosynthetic process"/>
    <property type="evidence" value="ECO:0007669"/>
    <property type="project" value="InterPro"/>
</dbReference>
<dbReference type="SUPFAM" id="SSF51366">
    <property type="entry name" value="Ribulose-phoshate binding barrel"/>
    <property type="match status" value="1"/>
</dbReference>
<accession>A0A0F9MVD8</accession>
<comment type="caution">
    <text evidence="2">The sequence shown here is derived from an EMBL/GenBank/DDBJ whole genome shotgun (WGS) entry which is preliminary data.</text>
</comment>
<dbReference type="Gene3D" id="3.20.20.70">
    <property type="entry name" value="Aldolase class I"/>
    <property type="match status" value="1"/>
</dbReference>
<dbReference type="GO" id="GO:0003949">
    <property type="term" value="F:1-(5-phosphoribosyl)-5-[(5-phosphoribosylamino)methylideneamino]imidazole-4-carboxamide isomerase activity"/>
    <property type="evidence" value="ECO:0007669"/>
    <property type="project" value="InterPro"/>
</dbReference>
<dbReference type="GO" id="GO:0000162">
    <property type="term" value="P:L-tryptophan biosynthetic process"/>
    <property type="evidence" value="ECO:0007669"/>
    <property type="project" value="TreeGrafter"/>
</dbReference>
<dbReference type="Pfam" id="PF00977">
    <property type="entry name" value="His_biosynth"/>
    <property type="match status" value="1"/>
</dbReference>
<proteinExistence type="inferred from homology"/>
<sequence length="235" mass="25888">MEIIPVIDVLGGKVVHARGGIRTQYPVLQSVLSAHCEPLSVIADLLAWHAFSTIYIADLDAILEQQQNTALYKSLGEQFPQITFLLDAGIHSLENWQYFVDFSNIKPVIGSETLSDIAWLSEPEVRQKSILSLDFQHGQFLGEPPLIQQPILWAETIIAMNIDHIGSQSGPDFELLSTLQNKALNSEIIAAGGVRSEQDLIDLASRGIEQVLVASALHDGKITKQTVEKLKLKCP</sequence>
<gene>
    <name evidence="2" type="ORF">LCGC14_1338140</name>
</gene>
<dbReference type="GO" id="GO:0005737">
    <property type="term" value="C:cytoplasm"/>
    <property type="evidence" value="ECO:0007669"/>
    <property type="project" value="TreeGrafter"/>
</dbReference>
<dbReference type="PANTHER" id="PTHR43090:SF2">
    <property type="entry name" value="1-(5-PHOSPHORIBOSYL)-5-[(5-PHOSPHORIBOSYLAMINO)METHYLIDENEAMINO] IMIDAZOLE-4-CARBOXAMIDE ISOMERASE"/>
    <property type="match status" value="1"/>
</dbReference>
<dbReference type="AlphaFoldDB" id="A0A0F9MVD8"/>
<dbReference type="PANTHER" id="PTHR43090">
    <property type="entry name" value="1-(5-PHOSPHORIBOSYL)-5-[(5-PHOSPHORIBOSYLAMINO)METHYLIDENEAMINO] IMIDAZOLE-4-CARBOXAMIDE ISOMERASE"/>
    <property type="match status" value="1"/>
</dbReference>